<dbReference type="Pfam" id="PF13671">
    <property type="entry name" value="AAA_33"/>
    <property type="match status" value="1"/>
</dbReference>
<keyword evidence="2" id="KW-0418">Kinase</keyword>
<evidence type="ECO:0000313" key="3">
    <source>
        <dbReference type="Proteomes" id="UP000542674"/>
    </source>
</evidence>
<evidence type="ECO:0000313" key="2">
    <source>
        <dbReference type="EMBL" id="MBB4965619.1"/>
    </source>
</evidence>
<reference evidence="2 3" key="1">
    <citation type="submission" date="2020-08" db="EMBL/GenBank/DDBJ databases">
        <title>Sequencing the genomes of 1000 actinobacteria strains.</title>
        <authorList>
            <person name="Klenk H.-P."/>
        </authorList>
    </citation>
    <scope>NUCLEOTIDE SEQUENCE [LARGE SCALE GENOMIC DNA]</scope>
    <source>
        <strain evidence="2 3">DSM 45084</strain>
    </source>
</reference>
<dbReference type="AlphaFoldDB" id="A0A7W7T306"/>
<comment type="caution">
    <text evidence="2">The sequence shown here is derived from an EMBL/GenBank/DDBJ whole genome shotgun (WGS) entry which is preliminary data.</text>
</comment>
<dbReference type="Proteomes" id="UP000542674">
    <property type="component" value="Unassembled WGS sequence"/>
</dbReference>
<dbReference type="Pfam" id="PF09414">
    <property type="entry name" value="RNA_ligase"/>
    <property type="match status" value="1"/>
</dbReference>
<protein>
    <submittedName>
        <fullName evidence="2">Putative kinase</fullName>
    </submittedName>
</protein>
<keyword evidence="3" id="KW-1185">Reference proteome</keyword>
<feature type="domain" description="RNA ligase" evidence="1">
    <location>
        <begin position="35"/>
        <end position="183"/>
    </location>
</feature>
<dbReference type="Gene3D" id="3.30.470.30">
    <property type="entry name" value="DNA ligase/mRNA capping enzyme"/>
    <property type="match status" value="1"/>
</dbReference>
<dbReference type="SUPFAM" id="SSF56091">
    <property type="entry name" value="DNA ligase/mRNA capping enzyme, catalytic domain"/>
    <property type="match status" value="1"/>
</dbReference>
<organism evidence="2 3">
    <name type="scientific">Saccharothrix violaceirubra</name>
    <dbReference type="NCBI Taxonomy" id="413306"/>
    <lineage>
        <taxon>Bacteria</taxon>
        <taxon>Bacillati</taxon>
        <taxon>Actinomycetota</taxon>
        <taxon>Actinomycetes</taxon>
        <taxon>Pseudonocardiales</taxon>
        <taxon>Pseudonocardiaceae</taxon>
        <taxon>Saccharothrix</taxon>
    </lineage>
</organism>
<dbReference type="InterPro" id="IPR052732">
    <property type="entry name" value="Cell-binding_unc_protein"/>
</dbReference>
<dbReference type="SUPFAM" id="SSF52540">
    <property type="entry name" value="P-loop containing nucleoside triphosphate hydrolases"/>
    <property type="match status" value="1"/>
</dbReference>
<dbReference type="PANTHER" id="PTHR43883">
    <property type="entry name" value="SLR0207 PROTEIN"/>
    <property type="match status" value="1"/>
</dbReference>
<dbReference type="PANTHER" id="PTHR43883:SF1">
    <property type="entry name" value="GLUCONOKINASE"/>
    <property type="match status" value="1"/>
</dbReference>
<dbReference type="InterPro" id="IPR021122">
    <property type="entry name" value="RNA_ligase_dom_REL/Rnl2"/>
</dbReference>
<dbReference type="GO" id="GO:0016301">
    <property type="term" value="F:kinase activity"/>
    <property type="evidence" value="ECO:0007669"/>
    <property type="project" value="UniProtKB-KW"/>
</dbReference>
<keyword evidence="2" id="KW-0808">Transferase</keyword>
<dbReference type="InterPro" id="IPR027417">
    <property type="entry name" value="P-loop_NTPase"/>
</dbReference>
<proteinExistence type="predicted"/>
<sequence length="533" mass="58643">MERISYPRTPHLPWSPGVSRDDVRVADLGAWAGGEVVVTEKLDGENTTLYRDGSHARSLDSGHHPSRSWVKALQGRVGGFIPVGWRVCGENLYARHSLAYQELDGYFYGFSVWDGDECLDWDSTVGFLRGLGIPVPTVLWRGVFDEKMLRRLKVDTLVSEGYVVRPAAGFGLGDFGRTVAKWVRPAHVRTSTHWMSAPVVPNGLGPGARYWDIRSGAGFELPDGDQAAAEKVADELRPGEGRLVGVLAAAYHRRPRGRVVLDLVDRVGMGTARRVGDVVGLHRLLHHDFPEDQRRSGLLRFATAVDLGVLHAVAGAVATGGARDQVAWSALHAEDLPRWPEFAGSARRLAEARDLVIRDGRAFGPEEADAATWRWRDRDCPEFFHLVGISGSGKSTFAAKSDVDEVVSMDDLRADAGDRADQRSNARVLGVALDRLGAALRHGRSALWDATSITARQRDAVQAVARRHDATRTYVVVLASEAEIRRRNANRADPVPDHVLSAQIRRFDPPYAWQAHRIRYVDATGTVVADAHQ</sequence>
<dbReference type="RefSeq" id="WP_184669220.1">
    <property type="nucleotide sequence ID" value="NZ_BAABAI010000029.1"/>
</dbReference>
<evidence type="ECO:0000259" key="1">
    <source>
        <dbReference type="Pfam" id="PF09414"/>
    </source>
</evidence>
<name>A0A7W7T306_9PSEU</name>
<dbReference type="EMBL" id="JACHJS010000001">
    <property type="protein sequence ID" value="MBB4965619.1"/>
    <property type="molecule type" value="Genomic_DNA"/>
</dbReference>
<accession>A0A7W7T306</accession>
<dbReference type="Gene3D" id="3.40.50.300">
    <property type="entry name" value="P-loop containing nucleotide triphosphate hydrolases"/>
    <property type="match status" value="1"/>
</dbReference>
<gene>
    <name evidence="2" type="ORF">F4559_002978</name>
</gene>